<dbReference type="SUPFAM" id="SSF109604">
    <property type="entry name" value="HD-domain/PDEase-like"/>
    <property type="match status" value="1"/>
</dbReference>
<name>A0A1E5L4S1_9FIRM</name>
<dbReference type="Proteomes" id="UP000095255">
    <property type="component" value="Unassembled WGS sequence"/>
</dbReference>
<evidence type="ECO:0000313" key="3">
    <source>
        <dbReference type="Proteomes" id="UP000095255"/>
    </source>
</evidence>
<organism evidence="2 3">
    <name type="scientific">Desulfuribacillus stibiiarsenatis</name>
    <dbReference type="NCBI Taxonomy" id="1390249"/>
    <lineage>
        <taxon>Bacteria</taxon>
        <taxon>Bacillati</taxon>
        <taxon>Bacillota</taxon>
        <taxon>Desulfuribacillia</taxon>
        <taxon>Desulfuribacillales</taxon>
        <taxon>Desulfuribacillaceae</taxon>
        <taxon>Desulfuribacillus</taxon>
    </lineage>
</organism>
<dbReference type="OrthoDB" id="9759601at2"/>
<dbReference type="InterPro" id="IPR037522">
    <property type="entry name" value="HD_GYP_dom"/>
</dbReference>
<reference evidence="2 3" key="1">
    <citation type="submission" date="2016-09" db="EMBL/GenBank/DDBJ databases">
        <title>Desulfuribacillus arsenicus sp. nov., an obligately anaerobic, dissimilatory arsenic- and antimonate-reducing bacterium isolated from anoxic sediments.</title>
        <authorList>
            <person name="Abin C.A."/>
            <person name="Hollibaugh J.T."/>
        </authorList>
    </citation>
    <scope>NUCLEOTIDE SEQUENCE [LARGE SCALE GENOMIC DNA]</scope>
    <source>
        <strain evidence="2 3">MLFW-2</strain>
    </source>
</reference>
<feature type="domain" description="HD-GYP" evidence="1">
    <location>
        <begin position="1"/>
        <end position="184"/>
    </location>
</feature>
<evidence type="ECO:0000259" key="1">
    <source>
        <dbReference type="PROSITE" id="PS51832"/>
    </source>
</evidence>
<sequence length="194" mass="22286">MNTMEIRHKAIEIIYHLQKSSNIFELIDTKSTHVGILCATIGNWLKLSQTDIYHLACAGLLHDIGIMSHSDSDHAKKGFEVLAGKNEFDCSVLLAVLFHHELYDGSGFPFGLKGSEIHLFAKILAIADFYHNKSHGQTFLTEYQKYKFLKELSLEGQYLYDPEIWEIFVRNMKSHFKEYRSISKDRDSILTGRA</sequence>
<proteinExistence type="predicted"/>
<dbReference type="PANTHER" id="PTHR43155">
    <property type="entry name" value="CYCLIC DI-GMP PHOSPHODIESTERASE PA4108-RELATED"/>
    <property type="match status" value="1"/>
</dbReference>
<accession>A0A1E5L4S1</accession>
<comment type="caution">
    <text evidence="2">The sequence shown here is derived from an EMBL/GenBank/DDBJ whole genome shotgun (WGS) entry which is preliminary data.</text>
</comment>
<dbReference type="Gene3D" id="1.10.3210.10">
    <property type="entry name" value="Hypothetical protein af1432"/>
    <property type="match status" value="1"/>
</dbReference>
<keyword evidence="3" id="KW-1185">Reference proteome</keyword>
<dbReference type="EMBL" id="MJAT01000033">
    <property type="protein sequence ID" value="OEH85111.1"/>
    <property type="molecule type" value="Genomic_DNA"/>
</dbReference>
<evidence type="ECO:0000313" key="2">
    <source>
        <dbReference type="EMBL" id="OEH85111.1"/>
    </source>
</evidence>
<dbReference type="STRING" id="1390249.BHU72_05735"/>
<dbReference type="CDD" id="cd00077">
    <property type="entry name" value="HDc"/>
    <property type="match status" value="1"/>
</dbReference>
<dbReference type="PROSITE" id="PS51832">
    <property type="entry name" value="HD_GYP"/>
    <property type="match status" value="1"/>
</dbReference>
<dbReference type="Pfam" id="PF13487">
    <property type="entry name" value="HD_5"/>
    <property type="match status" value="1"/>
</dbReference>
<protein>
    <recommendedName>
        <fullName evidence="1">HD-GYP domain-containing protein</fullName>
    </recommendedName>
</protein>
<dbReference type="PANTHER" id="PTHR43155:SF2">
    <property type="entry name" value="CYCLIC DI-GMP PHOSPHODIESTERASE PA4108"/>
    <property type="match status" value="1"/>
</dbReference>
<dbReference type="InterPro" id="IPR003607">
    <property type="entry name" value="HD/PDEase_dom"/>
</dbReference>
<dbReference type="AlphaFoldDB" id="A0A1E5L4S1"/>
<dbReference type="RefSeq" id="WP_069702438.1">
    <property type="nucleotide sequence ID" value="NZ_MJAT01000033.1"/>
</dbReference>
<gene>
    <name evidence="2" type="ORF">BHU72_05735</name>
</gene>